<feature type="region of interest" description="Disordered" evidence="1">
    <location>
        <begin position="37"/>
        <end position="92"/>
    </location>
</feature>
<proteinExistence type="predicted"/>
<evidence type="ECO:0000313" key="4">
    <source>
        <dbReference type="Proteomes" id="UP000295444"/>
    </source>
</evidence>
<feature type="compositionally biased region" description="Low complexity" evidence="1">
    <location>
        <begin position="37"/>
        <end position="63"/>
    </location>
</feature>
<feature type="chain" id="PRO_5038489180" evidence="2">
    <location>
        <begin position="28"/>
        <end position="180"/>
    </location>
</feature>
<evidence type="ECO:0000256" key="1">
    <source>
        <dbReference type="SAM" id="MobiDB-lite"/>
    </source>
</evidence>
<evidence type="ECO:0000256" key="2">
    <source>
        <dbReference type="SAM" id="SignalP"/>
    </source>
</evidence>
<comment type="caution">
    <text evidence="3">The sequence shown here is derived from an EMBL/GenBank/DDBJ whole genome shotgun (WGS) entry which is preliminary data.</text>
</comment>
<sequence>MTVRGRRWWPAVPVALALAGCSTTVSGDPTAQAIPVATTSSMPSVPSVPPVTTTTTAPVTTTKPKPKPKPTTTHAPAPRTTHRPAPPKQTTAPVHQKMVTYLITGSGSVSVRYLAGGTMHSVSGISLPWRRTVPLSGGRYAMDITTGSNANVDEQVSVDGAVVGTGHNEGAGTGSFTGTY</sequence>
<organism evidence="3 4">
    <name type="scientific">Labedaea rhizosphaerae</name>
    <dbReference type="NCBI Taxonomy" id="598644"/>
    <lineage>
        <taxon>Bacteria</taxon>
        <taxon>Bacillati</taxon>
        <taxon>Actinomycetota</taxon>
        <taxon>Actinomycetes</taxon>
        <taxon>Pseudonocardiales</taxon>
        <taxon>Pseudonocardiaceae</taxon>
        <taxon>Labedaea</taxon>
    </lineage>
</organism>
<dbReference type="InterPro" id="IPR038468">
    <property type="entry name" value="MmpS_C"/>
</dbReference>
<dbReference type="Gene3D" id="2.60.40.2880">
    <property type="entry name" value="MmpS1-5, C-terminal soluble domain"/>
    <property type="match status" value="1"/>
</dbReference>
<gene>
    <name evidence="3" type="ORF">EV186_101193</name>
</gene>
<name>A0A4R6SL09_LABRH</name>
<accession>A0A4R6SL09</accession>
<reference evidence="3 4" key="1">
    <citation type="submission" date="2019-03" db="EMBL/GenBank/DDBJ databases">
        <title>Genomic Encyclopedia of Type Strains, Phase IV (KMG-IV): sequencing the most valuable type-strain genomes for metagenomic binning, comparative biology and taxonomic classification.</title>
        <authorList>
            <person name="Goeker M."/>
        </authorList>
    </citation>
    <scope>NUCLEOTIDE SEQUENCE [LARGE SCALE GENOMIC DNA]</scope>
    <source>
        <strain evidence="3 4">DSM 45361</strain>
    </source>
</reference>
<keyword evidence="4" id="KW-1185">Reference proteome</keyword>
<feature type="signal peptide" evidence="2">
    <location>
        <begin position="1"/>
        <end position="27"/>
    </location>
</feature>
<protein>
    <submittedName>
        <fullName evidence="3">Uncharacterized protein</fullName>
    </submittedName>
</protein>
<evidence type="ECO:0000313" key="3">
    <source>
        <dbReference type="EMBL" id="TDQ04250.1"/>
    </source>
</evidence>
<dbReference type="Proteomes" id="UP000295444">
    <property type="component" value="Unassembled WGS sequence"/>
</dbReference>
<dbReference type="AlphaFoldDB" id="A0A4R6SL09"/>
<keyword evidence="2" id="KW-0732">Signal</keyword>
<dbReference type="PROSITE" id="PS51257">
    <property type="entry name" value="PROKAR_LIPOPROTEIN"/>
    <property type="match status" value="1"/>
</dbReference>
<feature type="compositionally biased region" description="Low complexity" evidence="1">
    <location>
        <begin position="70"/>
        <end position="79"/>
    </location>
</feature>
<dbReference type="EMBL" id="SNXZ01000001">
    <property type="protein sequence ID" value="TDQ04250.1"/>
    <property type="molecule type" value="Genomic_DNA"/>
</dbReference>